<evidence type="ECO:0000313" key="2">
    <source>
        <dbReference type="EMBL" id="SDK58619.1"/>
    </source>
</evidence>
<feature type="domain" description="STAS" evidence="1">
    <location>
        <begin position="1"/>
        <end position="108"/>
    </location>
</feature>
<dbReference type="Pfam" id="PF01740">
    <property type="entry name" value="STAS"/>
    <property type="match status" value="1"/>
</dbReference>
<keyword evidence="3" id="KW-1185">Reference proteome</keyword>
<dbReference type="AlphaFoldDB" id="A0A1G9D3X0"/>
<dbReference type="InterPro" id="IPR002645">
    <property type="entry name" value="STAS_dom"/>
</dbReference>
<proteinExistence type="predicted"/>
<dbReference type="SUPFAM" id="SSF52091">
    <property type="entry name" value="SpoIIaa-like"/>
    <property type="match status" value="1"/>
</dbReference>
<dbReference type="EMBL" id="FNDX01000046">
    <property type="protein sequence ID" value="SDK58619.1"/>
    <property type="molecule type" value="Genomic_DNA"/>
</dbReference>
<dbReference type="PANTHER" id="PTHR33495">
    <property type="entry name" value="ANTI-SIGMA FACTOR ANTAGONIST TM_1081-RELATED-RELATED"/>
    <property type="match status" value="1"/>
</dbReference>
<dbReference type="Proteomes" id="UP000199050">
    <property type="component" value="Unassembled WGS sequence"/>
</dbReference>
<protein>
    <submittedName>
        <fullName evidence="2">Anti-sigma B factor antagonist</fullName>
    </submittedName>
</protein>
<evidence type="ECO:0000259" key="1">
    <source>
        <dbReference type="PROSITE" id="PS50801"/>
    </source>
</evidence>
<sequence length="112" mass="12450">MENSLKDKVEQLNWKSDVTLKNVDDFRKALLSLSDSQKTKLILNLTEVSYLNSAALGVIADAVLSAGRANKEILIGGVQATVSEIFEIVHFRTLMKIFPDINEAYAYCKGEE</sequence>
<evidence type="ECO:0000313" key="3">
    <source>
        <dbReference type="Proteomes" id="UP000199050"/>
    </source>
</evidence>
<dbReference type="STRING" id="1174501.SAMN05216192_14635"/>
<dbReference type="PROSITE" id="PS50801">
    <property type="entry name" value="STAS"/>
    <property type="match status" value="1"/>
</dbReference>
<dbReference type="GO" id="GO:0043856">
    <property type="term" value="F:anti-sigma factor antagonist activity"/>
    <property type="evidence" value="ECO:0007669"/>
    <property type="project" value="TreeGrafter"/>
</dbReference>
<dbReference type="Gene3D" id="3.30.750.24">
    <property type="entry name" value="STAS domain"/>
    <property type="match status" value="1"/>
</dbReference>
<dbReference type="CDD" id="cd07043">
    <property type="entry name" value="STAS_anti-anti-sigma_factors"/>
    <property type="match status" value="1"/>
</dbReference>
<dbReference type="OrthoDB" id="2971572at2"/>
<name>A0A1G9D3X0_9BACL</name>
<accession>A0A1G9D3X0</accession>
<reference evidence="3" key="1">
    <citation type="submission" date="2016-10" db="EMBL/GenBank/DDBJ databases">
        <authorList>
            <person name="Varghese N."/>
            <person name="Submissions S."/>
        </authorList>
    </citation>
    <scope>NUCLEOTIDE SEQUENCE [LARGE SCALE GENOMIC DNA]</scope>
    <source>
        <strain evidence="3">CGMCC 1.11012</strain>
    </source>
</reference>
<dbReference type="InterPro" id="IPR036513">
    <property type="entry name" value="STAS_dom_sf"/>
</dbReference>
<dbReference type="RefSeq" id="WP_090718778.1">
    <property type="nucleotide sequence ID" value="NZ_CBCSKY010000071.1"/>
</dbReference>
<organism evidence="2 3">
    <name type="scientific">Paenibacillus typhae</name>
    <dbReference type="NCBI Taxonomy" id="1174501"/>
    <lineage>
        <taxon>Bacteria</taxon>
        <taxon>Bacillati</taxon>
        <taxon>Bacillota</taxon>
        <taxon>Bacilli</taxon>
        <taxon>Bacillales</taxon>
        <taxon>Paenibacillaceae</taxon>
        <taxon>Paenibacillus</taxon>
    </lineage>
</organism>
<gene>
    <name evidence="2" type="ORF">SAMN05216192_14635</name>
</gene>